<protein>
    <submittedName>
        <fullName evidence="7">DNA-binding transcriptional MocR family regulator</fullName>
    </submittedName>
</protein>
<evidence type="ECO:0000256" key="1">
    <source>
        <dbReference type="ARBA" id="ARBA00005384"/>
    </source>
</evidence>
<sequence length="547" mass="58694">MTALRLSARALENLLGEWRIGSATTYVALADRIRLLSLDGRIPGGSRLPAERELAARLSLSRSTIGAAYAHLRESGYVESIRGSGSVTRYQPPATTHAGFHIGLGDDVDGDFDGDFTEGFSSESGTGFADDASDEFDHITAAFVSGEADSLPPTGIDSHRDRRAGQNAPLPAFDSMLNFTQAALPAAREVSEALQLAAGEIGPFLKTTGFEPFGLPALRQAIADRYGERGLPTHPDEILVTSGALSGLSLIARTLVSRGDRAIIESPTYPHAADALAAAGARLVPVAVTVGEGWDEDAFIQALARTAPTVAYIMPDFHNPTGETMSNDFRRRLVDAAQRAGTVLIADETTAELNIDRADNDSFAPLAVFGDAIMLGSAAKTLWGGLRIGWIRAPRTMIRRLLGTRAFTDIGTPLLEQLAATHLIRQTASILPERQKVLRAGRDLVRDTLAVTLPDWQLPVISGGLCLWAKMPRAASSQLVLNLRARGILMNAGPRFGIDGAFERFLRIPTSYSPADTHRALDALQHTWHDLNGRPLAPELPSFAEMV</sequence>
<feature type="domain" description="HTH gntR-type" evidence="6">
    <location>
        <begin position="23"/>
        <end position="91"/>
    </location>
</feature>
<keyword evidence="8" id="KW-1185">Reference proteome</keyword>
<gene>
    <name evidence="7" type="ORF">JOE66_000075</name>
</gene>
<dbReference type="Pfam" id="PF00392">
    <property type="entry name" value="GntR"/>
    <property type="match status" value="1"/>
</dbReference>
<comment type="similarity">
    <text evidence="1">In the C-terminal section; belongs to the class-I pyridoxal-phosphate-dependent aminotransferase family.</text>
</comment>
<comment type="caution">
    <text evidence="7">The sequence shown here is derived from an EMBL/GenBank/DDBJ whole genome shotgun (WGS) entry which is preliminary data.</text>
</comment>
<keyword evidence="3" id="KW-0805">Transcription regulation</keyword>
<evidence type="ECO:0000256" key="3">
    <source>
        <dbReference type="ARBA" id="ARBA00023015"/>
    </source>
</evidence>
<accession>A0ABS2L029</accession>
<dbReference type="CDD" id="cd00609">
    <property type="entry name" value="AAT_like"/>
    <property type="match status" value="1"/>
</dbReference>
<dbReference type="Gene3D" id="1.10.10.10">
    <property type="entry name" value="Winged helix-like DNA-binding domain superfamily/Winged helix DNA-binding domain"/>
    <property type="match status" value="1"/>
</dbReference>
<dbReference type="EMBL" id="JAFBBU010000001">
    <property type="protein sequence ID" value="MBM7470441.1"/>
    <property type="molecule type" value="Genomic_DNA"/>
</dbReference>
<dbReference type="InterPro" id="IPR051446">
    <property type="entry name" value="HTH_trans_reg/aminotransferase"/>
</dbReference>
<dbReference type="RefSeq" id="WP_307826976.1">
    <property type="nucleotide sequence ID" value="NZ_BAAAHT010000001.1"/>
</dbReference>
<dbReference type="PRINTS" id="PR00035">
    <property type="entry name" value="HTHGNTR"/>
</dbReference>
<dbReference type="PANTHER" id="PTHR46577:SF1">
    <property type="entry name" value="HTH-TYPE TRANSCRIPTIONAL REGULATORY PROTEIN GABR"/>
    <property type="match status" value="1"/>
</dbReference>
<evidence type="ECO:0000313" key="7">
    <source>
        <dbReference type="EMBL" id="MBM7470441.1"/>
    </source>
</evidence>
<dbReference type="PANTHER" id="PTHR46577">
    <property type="entry name" value="HTH-TYPE TRANSCRIPTIONAL REGULATORY PROTEIN GABR"/>
    <property type="match status" value="1"/>
</dbReference>
<dbReference type="InterPro" id="IPR000524">
    <property type="entry name" value="Tscrpt_reg_HTH_GntR"/>
</dbReference>
<dbReference type="Gene3D" id="3.40.640.10">
    <property type="entry name" value="Type I PLP-dependent aspartate aminotransferase-like (Major domain)"/>
    <property type="match status" value="1"/>
</dbReference>
<dbReference type="InterPro" id="IPR036388">
    <property type="entry name" value="WH-like_DNA-bd_sf"/>
</dbReference>
<dbReference type="SMART" id="SM00345">
    <property type="entry name" value="HTH_GNTR"/>
    <property type="match status" value="1"/>
</dbReference>
<proteinExistence type="inferred from homology"/>
<evidence type="ECO:0000313" key="8">
    <source>
        <dbReference type="Proteomes" id="UP000776164"/>
    </source>
</evidence>
<dbReference type="SUPFAM" id="SSF46785">
    <property type="entry name" value="Winged helix' DNA-binding domain"/>
    <property type="match status" value="1"/>
</dbReference>
<evidence type="ECO:0000256" key="4">
    <source>
        <dbReference type="ARBA" id="ARBA00023125"/>
    </source>
</evidence>
<evidence type="ECO:0000256" key="5">
    <source>
        <dbReference type="ARBA" id="ARBA00023163"/>
    </source>
</evidence>
<keyword evidence="2" id="KW-0663">Pyridoxal phosphate</keyword>
<dbReference type="GO" id="GO:0003677">
    <property type="term" value="F:DNA binding"/>
    <property type="evidence" value="ECO:0007669"/>
    <property type="project" value="UniProtKB-KW"/>
</dbReference>
<dbReference type="SUPFAM" id="SSF53383">
    <property type="entry name" value="PLP-dependent transferases"/>
    <property type="match status" value="1"/>
</dbReference>
<dbReference type="InterPro" id="IPR015421">
    <property type="entry name" value="PyrdxlP-dep_Trfase_major"/>
</dbReference>
<dbReference type="PROSITE" id="PS50949">
    <property type="entry name" value="HTH_GNTR"/>
    <property type="match status" value="1"/>
</dbReference>
<name>A0ABS2L029_9MICO</name>
<evidence type="ECO:0000256" key="2">
    <source>
        <dbReference type="ARBA" id="ARBA00022898"/>
    </source>
</evidence>
<organism evidence="7 8">
    <name type="scientific">Subtercola frigoramans</name>
    <dbReference type="NCBI Taxonomy" id="120298"/>
    <lineage>
        <taxon>Bacteria</taxon>
        <taxon>Bacillati</taxon>
        <taxon>Actinomycetota</taxon>
        <taxon>Actinomycetes</taxon>
        <taxon>Micrococcales</taxon>
        <taxon>Microbacteriaceae</taxon>
        <taxon>Subtercola</taxon>
    </lineage>
</organism>
<dbReference type="InterPro" id="IPR015424">
    <property type="entry name" value="PyrdxlP-dep_Trfase"/>
</dbReference>
<dbReference type="Pfam" id="PF00155">
    <property type="entry name" value="Aminotran_1_2"/>
    <property type="match status" value="1"/>
</dbReference>
<dbReference type="Proteomes" id="UP000776164">
    <property type="component" value="Unassembled WGS sequence"/>
</dbReference>
<dbReference type="InterPro" id="IPR004839">
    <property type="entry name" value="Aminotransferase_I/II_large"/>
</dbReference>
<dbReference type="InterPro" id="IPR036390">
    <property type="entry name" value="WH_DNA-bd_sf"/>
</dbReference>
<keyword evidence="4 7" id="KW-0238">DNA-binding</keyword>
<dbReference type="CDD" id="cd07377">
    <property type="entry name" value="WHTH_GntR"/>
    <property type="match status" value="1"/>
</dbReference>
<keyword evidence="5" id="KW-0804">Transcription</keyword>
<reference evidence="7 8" key="1">
    <citation type="submission" date="2021-01" db="EMBL/GenBank/DDBJ databases">
        <title>Sequencing the genomes of 1000 actinobacteria strains.</title>
        <authorList>
            <person name="Klenk H.-P."/>
        </authorList>
    </citation>
    <scope>NUCLEOTIDE SEQUENCE [LARGE SCALE GENOMIC DNA]</scope>
    <source>
        <strain evidence="7 8">DSM 13057</strain>
    </source>
</reference>
<evidence type="ECO:0000259" key="6">
    <source>
        <dbReference type="PROSITE" id="PS50949"/>
    </source>
</evidence>